<dbReference type="OrthoDB" id="3795193at2759"/>
<accession>A0A9P4GIY1</accession>
<feature type="non-terminal residue" evidence="1">
    <location>
        <position position="190"/>
    </location>
</feature>
<gene>
    <name evidence="1" type="ORF">K460DRAFT_253634</name>
</gene>
<feature type="non-terminal residue" evidence="1">
    <location>
        <position position="1"/>
    </location>
</feature>
<name>A0A9P4GIY1_9PLEO</name>
<dbReference type="Proteomes" id="UP000800039">
    <property type="component" value="Unassembled WGS sequence"/>
</dbReference>
<dbReference type="RefSeq" id="XP_040788819.1">
    <property type="nucleotide sequence ID" value="XM_040927401.1"/>
</dbReference>
<keyword evidence="2" id="KW-1185">Reference proteome</keyword>
<sequence>PLPPVSTPRLQFANGAQALLYKANRTVPYDWQAPQSDDSIPHDDERRGLYVRQLFAAFLDNSESIDSEKMADWSSAYTEQQIEIVCWKMVGIAEALHTRGPISLGVYDQAKLKLTRASRNLLFSGRITQICQLLRLSKFRCESMMDFEGLEMCVATPDLLISQTKINKRLNAERQKTLVEGRKAMKGKGK</sequence>
<reference evidence="1" key="1">
    <citation type="submission" date="2020-01" db="EMBL/GenBank/DDBJ databases">
        <authorList>
            <consortium name="DOE Joint Genome Institute"/>
            <person name="Haridas S."/>
            <person name="Albert R."/>
            <person name="Binder M."/>
            <person name="Bloem J."/>
            <person name="Labutti K."/>
            <person name="Salamov A."/>
            <person name="Andreopoulos B."/>
            <person name="Baker S.E."/>
            <person name="Barry K."/>
            <person name="Bills G."/>
            <person name="Bluhm B.H."/>
            <person name="Cannon C."/>
            <person name="Castanera R."/>
            <person name="Culley D.E."/>
            <person name="Daum C."/>
            <person name="Ezra D."/>
            <person name="Gonzalez J.B."/>
            <person name="Henrissat B."/>
            <person name="Kuo A."/>
            <person name="Liang C."/>
            <person name="Lipzen A."/>
            <person name="Lutzoni F."/>
            <person name="Magnuson J."/>
            <person name="Mondo S."/>
            <person name="Nolan M."/>
            <person name="Ohm R."/>
            <person name="Pangilinan J."/>
            <person name="Park H.-J."/>
            <person name="Ramirez L."/>
            <person name="Alfaro M."/>
            <person name="Sun H."/>
            <person name="Tritt A."/>
            <person name="Yoshinaga Y."/>
            <person name="Zwiers L.-H."/>
            <person name="Turgeon B.G."/>
            <person name="Goodwin S.B."/>
            <person name="Spatafora J.W."/>
            <person name="Crous P.W."/>
            <person name="Grigoriev I.V."/>
        </authorList>
    </citation>
    <scope>NUCLEOTIDE SEQUENCE</scope>
    <source>
        <strain evidence="1">CBS 394.84</strain>
    </source>
</reference>
<proteinExistence type="predicted"/>
<evidence type="ECO:0000313" key="1">
    <source>
        <dbReference type="EMBL" id="KAF1846256.1"/>
    </source>
</evidence>
<evidence type="ECO:0000313" key="2">
    <source>
        <dbReference type="Proteomes" id="UP000800039"/>
    </source>
</evidence>
<protein>
    <submittedName>
        <fullName evidence="1">Uncharacterized protein</fullName>
    </submittedName>
</protein>
<comment type="caution">
    <text evidence="1">The sequence shown here is derived from an EMBL/GenBank/DDBJ whole genome shotgun (WGS) entry which is preliminary data.</text>
</comment>
<dbReference type="GeneID" id="63844654"/>
<organism evidence="1 2">
    <name type="scientific">Cucurbitaria berberidis CBS 394.84</name>
    <dbReference type="NCBI Taxonomy" id="1168544"/>
    <lineage>
        <taxon>Eukaryota</taxon>
        <taxon>Fungi</taxon>
        <taxon>Dikarya</taxon>
        <taxon>Ascomycota</taxon>
        <taxon>Pezizomycotina</taxon>
        <taxon>Dothideomycetes</taxon>
        <taxon>Pleosporomycetidae</taxon>
        <taxon>Pleosporales</taxon>
        <taxon>Pleosporineae</taxon>
        <taxon>Cucurbitariaceae</taxon>
        <taxon>Cucurbitaria</taxon>
    </lineage>
</organism>
<dbReference type="EMBL" id="ML976616">
    <property type="protein sequence ID" value="KAF1846256.1"/>
    <property type="molecule type" value="Genomic_DNA"/>
</dbReference>
<dbReference type="AlphaFoldDB" id="A0A9P4GIY1"/>